<keyword evidence="3" id="KW-0472">Membrane</keyword>
<feature type="region of interest" description="Disordered" evidence="2">
    <location>
        <begin position="682"/>
        <end position="726"/>
    </location>
</feature>
<feature type="compositionally biased region" description="Polar residues" evidence="2">
    <location>
        <begin position="641"/>
        <end position="652"/>
    </location>
</feature>
<keyword evidence="6" id="KW-1185">Reference proteome</keyword>
<keyword evidence="1" id="KW-0393">Immunoglobulin domain</keyword>
<feature type="region of interest" description="Disordered" evidence="2">
    <location>
        <begin position="494"/>
        <end position="523"/>
    </location>
</feature>
<dbReference type="Pfam" id="PF07686">
    <property type="entry name" value="V-set"/>
    <property type="match status" value="1"/>
</dbReference>
<dbReference type="CDD" id="cd00098">
    <property type="entry name" value="IgC1"/>
    <property type="match status" value="1"/>
</dbReference>
<dbReference type="EMBL" id="CAUEEQ010009118">
    <property type="protein sequence ID" value="CAJ0933180.1"/>
    <property type="molecule type" value="Genomic_DNA"/>
</dbReference>
<keyword evidence="3" id="KW-1133">Transmembrane helix</keyword>
<comment type="caution">
    <text evidence="5">The sequence shown here is derived from an EMBL/GenBank/DDBJ whole genome shotgun (WGS) entry which is preliminary data.</text>
</comment>
<keyword evidence="3" id="KW-0812">Transmembrane</keyword>
<dbReference type="Proteomes" id="UP001176940">
    <property type="component" value="Unassembled WGS sequence"/>
</dbReference>
<feature type="compositionally biased region" description="Basic and acidic residues" evidence="2">
    <location>
        <begin position="1"/>
        <end position="26"/>
    </location>
</feature>
<feature type="region of interest" description="Disordered" evidence="2">
    <location>
        <begin position="586"/>
        <end position="659"/>
    </location>
</feature>
<dbReference type="PROSITE" id="PS50835">
    <property type="entry name" value="IG_LIKE"/>
    <property type="match status" value="3"/>
</dbReference>
<dbReference type="Pfam" id="PF07654">
    <property type="entry name" value="C1-set"/>
    <property type="match status" value="1"/>
</dbReference>
<evidence type="ECO:0000256" key="3">
    <source>
        <dbReference type="SAM" id="Phobius"/>
    </source>
</evidence>
<sequence length="726" mass="81839">MALQDNRRLQSESESRNRLYTSEEHGSVTCRSPSSPADRERDNPSLTCQIEETYKPCMLIWENKYANFLIREEKARILARPIGSNNPKSAALELSAPTTYLATMGSDNVIPCEYTIEKPPVDPGFFAVFWFFQGKEILSFDDEVRTTDSRYSLDTEKALQGRVDLSISDMSVSDVGVYTCSVLYSPDRKNKDITVDVKAPPQVAITSKTLNEKSVLLCSVTGFYPADIEIKWFRGSERLSDVTEDPPLRNLDGTYSVKSTVTIPPTEKDRESRTSHQPLQEDFQLGYTDNSATSGDQNLMIIIPVVLGLLLIIIVIVLIIYFKRKKQKIDHNPNTENTEGTRDISSDSNGGTSMREFHSESNKDFAPVQACTQGLLLQTGIPAELKIGDIIVPDRILNNRAELECPIYNYKLGEHTVEWYGKKQDAEELIPKSDQRRLQTVDQNDNDAWIAYLALTPVKREDDKMKYICKVKGSRQTVEASASTKELCVTEQKSLLNNEKEKSPKSPEKNPSQKTPDNHMEAWDPRRIKTLDKERNPPALKNLGKEGFQSVNESSQIKEIKIPLIFSETATQQETKQLRNSYGHKITQRPENGKGQELCPGNELPGEEEMEEHSLSTNKTGNEKMRPLEESCTNTEKEGVNQENENQGTSHPITDLFTPQEIIASIGSSTEEGEEETINIRMSLTKEGSDTEETSNEWRPKNREGEPLGDGDNGENFTTDTTRWVI</sequence>
<dbReference type="InterPro" id="IPR013106">
    <property type="entry name" value="Ig_V-set"/>
</dbReference>
<dbReference type="PANTHER" id="PTHR23411">
    <property type="entry name" value="TAPASIN"/>
    <property type="match status" value="1"/>
</dbReference>
<feature type="domain" description="Ig-like" evidence="4">
    <location>
        <begin position="201"/>
        <end position="263"/>
    </location>
</feature>
<evidence type="ECO:0000256" key="1">
    <source>
        <dbReference type="ARBA" id="ARBA00023319"/>
    </source>
</evidence>
<evidence type="ECO:0000313" key="5">
    <source>
        <dbReference type="EMBL" id="CAJ0933180.1"/>
    </source>
</evidence>
<feature type="region of interest" description="Disordered" evidence="2">
    <location>
        <begin position="1"/>
        <end position="44"/>
    </location>
</feature>
<dbReference type="InterPro" id="IPR003599">
    <property type="entry name" value="Ig_sub"/>
</dbReference>
<dbReference type="InterPro" id="IPR003597">
    <property type="entry name" value="Ig_C1-set"/>
</dbReference>
<dbReference type="InterPro" id="IPR028064">
    <property type="entry name" value="TMEM154"/>
</dbReference>
<dbReference type="InterPro" id="IPR013783">
    <property type="entry name" value="Ig-like_fold"/>
</dbReference>
<feature type="domain" description="Ig-like" evidence="4">
    <location>
        <begin position="367"/>
        <end position="481"/>
    </location>
</feature>
<feature type="compositionally biased region" description="Basic and acidic residues" evidence="2">
    <location>
        <begin position="330"/>
        <end position="345"/>
    </location>
</feature>
<evidence type="ECO:0000256" key="2">
    <source>
        <dbReference type="SAM" id="MobiDB-lite"/>
    </source>
</evidence>
<dbReference type="Pfam" id="PF15102">
    <property type="entry name" value="TMEM154"/>
    <property type="match status" value="1"/>
</dbReference>
<feature type="compositionally biased region" description="Basic and acidic residues" evidence="2">
    <location>
        <begin position="498"/>
        <end position="508"/>
    </location>
</feature>
<dbReference type="InterPro" id="IPR007110">
    <property type="entry name" value="Ig-like_dom"/>
</dbReference>
<protein>
    <recommendedName>
        <fullName evidence="4">Ig-like domain-containing protein</fullName>
    </recommendedName>
</protein>
<evidence type="ECO:0000259" key="4">
    <source>
        <dbReference type="PROSITE" id="PS50835"/>
    </source>
</evidence>
<feature type="domain" description="Ig-like" evidence="4">
    <location>
        <begin position="87"/>
        <end position="194"/>
    </location>
</feature>
<proteinExistence type="predicted"/>
<dbReference type="Gene3D" id="2.60.40.10">
    <property type="entry name" value="Immunoglobulins"/>
    <property type="match status" value="3"/>
</dbReference>
<organism evidence="5 6">
    <name type="scientific">Ranitomeya imitator</name>
    <name type="common">mimic poison frog</name>
    <dbReference type="NCBI Taxonomy" id="111125"/>
    <lineage>
        <taxon>Eukaryota</taxon>
        <taxon>Metazoa</taxon>
        <taxon>Chordata</taxon>
        <taxon>Craniata</taxon>
        <taxon>Vertebrata</taxon>
        <taxon>Euteleostomi</taxon>
        <taxon>Amphibia</taxon>
        <taxon>Batrachia</taxon>
        <taxon>Anura</taxon>
        <taxon>Neobatrachia</taxon>
        <taxon>Hyloidea</taxon>
        <taxon>Dendrobatidae</taxon>
        <taxon>Dendrobatinae</taxon>
        <taxon>Ranitomeya</taxon>
    </lineage>
</organism>
<name>A0ABN9L7V4_9NEOB</name>
<dbReference type="SMART" id="SM00409">
    <property type="entry name" value="IG"/>
    <property type="match status" value="2"/>
</dbReference>
<feature type="compositionally biased region" description="Basic and acidic residues" evidence="2">
    <location>
        <begin position="696"/>
        <end position="706"/>
    </location>
</feature>
<dbReference type="InterPro" id="IPR036179">
    <property type="entry name" value="Ig-like_dom_sf"/>
</dbReference>
<evidence type="ECO:0000313" key="6">
    <source>
        <dbReference type="Proteomes" id="UP001176940"/>
    </source>
</evidence>
<feature type="region of interest" description="Disordered" evidence="2">
    <location>
        <begin position="330"/>
        <end position="359"/>
    </location>
</feature>
<reference evidence="5" key="1">
    <citation type="submission" date="2023-07" db="EMBL/GenBank/DDBJ databases">
        <authorList>
            <person name="Stuckert A."/>
        </authorList>
    </citation>
    <scope>NUCLEOTIDE SEQUENCE</scope>
</reference>
<feature type="compositionally biased region" description="Polar residues" evidence="2">
    <location>
        <begin position="715"/>
        <end position="726"/>
    </location>
</feature>
<dbReference type="SMART" id="SM00407">
    <property type="entry name" value="IGc1"/>
    <property type="match status" value="1"/>
</dbReference>
<dbReference type="SUPFAM" id="SSF48726">
    <property type="entry name" value="Immunoglobulin"/>
    <property type="match status" value="3"/>
</dbReference>
<gene>
    <name evidence="5" type="ORF">RIMI_LOCUS5371462</name>
</gene>
<feature type="compositionally biased region" description="Basic and acidic residues" evidence="2">
    <location>
        <begin position="621"/>
        <end position="640"/>
    </location>
</feature>
<feature type="transmembrane region" description="Helical" evidence="3">
    <location>
        <begin position="299"/>
        <end position="322"/>
    </location>
</feature>
<accession>A0ABN9L7V4</accession>
<dbReference type="InterPro" id="IPR050380">
    <property type="entry name" value="Immune_Resp_Modulators"/>
</dbReference>